<sequence>MGVVDMFRPLSLLSARELRGWLLDQHPDDYLLLDVRQKQEYSRGHLPGAISMPLWELPERLRELDLNLPLILYCSFGLRSRAAAVLLHGAGCRDVAILEGGFAAWQGEVATGLDSQVLGVLDTSSNERFIAAAWLLEEGTEQFYLRIGAICEHMAVAFLFGELAKAEVQHKKTLSGLYEVFSGKQAGEHFALELLPRTEGEVFIEGGVPLREVCRWAEGRSARELLDLAIALETNAYDRYLTLKRRLSDENLQRIVEVLAGDERRHLKRLLAAYDEMIESGI</sequence>
<keyword evidence="3" id="KW-1185">Reference proteome</keyword>
<dbReference type="InterPro" id="IPR003251">
    <property type="entry name" value="Rr_diiron-bd_dom"/>
</dbReference>
<reference evidence="2 3" key="1">
    <citation type="submission" date="2014-12" db="EMBL/GenBank/DDBJ databases">
        <title>Genomes of Geoalkalibacter ferrihydriticus and Geoalkalibacter subterraneus, two haloalkaliphilic metal-reducing members of the Geobacteraceae.</title>
        <authorList>
            <person name="Badalamenti J.P."/>
            <person name="Torres C.I."/>
            <person name="Krajmalnik-Brown R."/>
            <person name="Bond D.R."/>
        </authorList>
    </citation>
    <scope>NUCLEOTIDE SEQUENCE [LARGE SCALE GENOMIC DNA]</scope>
    <source>
        <strain evidence="2 3">DSM 17813</strain>
    </source>
</reference>
<dbReference type="InterPro" id="IPR050229">
    <property type="entry name" value="GlpE_sulfurtransferase"/>
</dbReference>
<dbReference type="InterPro" id="IPR001763">
    <property type="entry name" value="Rhodanese-like_dom"/>
</dbReference>
<gene>
    <name evidence="2" type="ORF">GFER_09745</name>
</gene>
<dbReference type="Pfam" id="PF00581">
    <property type="entry name" value="Rhodanese"/>
    <property type="match status" value="1"/>
</dbReference>
<dbReference type="Pfam" id="PF02915">
    <property type="entry name" value="Rubrerythrin"/>
    <property type="match status" value="1"/>
</dbReference>
<name>A0A0C2DSM9_9BACT</name>
<dbReference type="InterPro" id="IPR012347">
    <property type="entry name" value="Ferritin-like"/>
</dbReference>
<dbReference type="InterPro" id="IPR036873">
    <property type="entry name" value="Rhodanese-like_dom_sf"/>
</dbReference>
<evidence type="ECO:0000259" key="1">
    <source>
        <dbReference type="PROSITE" id="PS50206"/>
    </source>
</evidence>
<dbReference type="EMBL" id="JWJD01000003">
    <property type="protein sequence ID" value="KIH76469.1"/>
    <property type="molecule type" value="Genomic_DNA"/>
</dbReference>
<evidence type="ECO:0000313" key="2">
    <source>
        <dbReference type="EMBL" id="KIH76469.1"/>
    </source>
</evidence>
<dbReference type="SUPFAM" id="SSF47240">
    <property type="entry name" value="Ferritin-like"/>
    <property type="match status" value="1"/>
</dbReference>
<evidence type="ECO:0000313" key="3">
    <source>
        <dbReference type="Proteomes" id="UP000035068"/>
    </source>
</evidence>
<accession>A0A0C2DSM9</accession>
<dbReference type="Proteomes" id="UP000035068">
    <property type="component" value="Unassembled WGS sequence"/>
</dbReference>
<protein>
    <recommendedName>
        <fullName evidence="1">Rhodanese domain-containing protein</fullName>
    </recommendedName>
</protein>
<dbReference type="GO" id="GO:0016491">
    <property type="term" value="F:oxidoreductase activity"/>
    <property type="evidence" value="ECO:0007669"/>
    <property type="project" value="InterPro"/>
</dbReference>
<dbReference type="RefSeq" id="WP_040099015.1">
    <property type="nucleotide sequence ID" value="NZ_JWJD01000003.1"/>
</dbReference>
<dbReference type="PANTHER" id="PTHR43031:SF1">
    <property type="entry name" value="PYRIDINE NUCLEOTIDE-DISULPHIDE OXIDOREDUCTASE"/>
    <property type="match status" value="1"/>
</dbReference>
<dbReference type="CDD" id="cd00158">
    <property type="entry name" value="RHOD"/>
    <property type="match status" value="1"/>
</dbReference>
<dbReference type="CDD" id="cd01045">
    <property type="entry name" value="Ferritin_like_AB"/>
    <property type="match status" value="1"/>
</dbReference>
<dbReference type="Gene3D" id="1.20.1260.10">
    <property type="match status" value="1"/>
</dbReference>
<feature type="domain" description="Rhodanese" evidence="1">
    <location>
        <begin position="26"/>
        <end position="114"/>
    </location>
</feature>
<dbReference type="SMART" id="SM00450">
    <property type="entry name" value="RHOD"/>
    <property type="match status" value="1"/>
</dbReference>
<dbReference type="AlphaFoldDB" id="A0A0C2DSM9"/>
<dbReference type="GO" id="GO:0046872">
    <property type="term" value="F:metal ion binding"/>
    <property type="evidence" value="ECO:0007669"/>
    <property type="project" value="InterPro"/>
</dbReference>
<dbReference type="InterPro" id="IPR009078">
    <property type="entry name" value="Ferritin-like_SF"/>
</dbReference>
<dbReference type="PANTHER" id="PTHR43031">
    <property type="entry name" value="FAD-DEPENDENT OXIDOREDUCTASE"/>
    <property type="match status" value="1"/>
</dbReference>
<organism evidence="2 3">
    <name type="scientific">Geoalkalibacter ferrihydriticus DSM 17813</name>
    <dbReference type="NCBI Taxonomy" id="1121915"/>
    <lineage>
        <taxon>Bacteria</taxon>
        <taxon>Pseudomonadati</taxon>
        <taxon>Thermodesulfobacteriota</taxon>
        <taxon>Desulfuromonadia</taxon>
        <taxon>Desulfuromonadales</taxon>
        <taxon>Geoalkalibacteraceae</taxon>
        <taxon>Geoalkalibacter</taxon>
    </lineage>
</organism>
<dbReference type="SUPFAM" id="SSF52821">
    <property type="entry name" value="Rhodanese/Cell cycle control phosphatase"/>
    <property type="match status" value="1"/>
</dbReference>
<dbReference type="PROSITE" id="PS50206">
    <property type="entry name" value="RHODANESE_3"/>
    <property type="match status" value="1"/>
</dbReference>
<dbReference type="Gene3D" id="3.40.250.10">
    <property type="entry name" value="Rhodanese-like domain"/>
    <property type="match status" value="1"/>
</dbReference>
<proteinExistence type="predicted"/>
<comment type="caution">
    <text evidence="2">The sequence shown here is derived from an EMBL/GenBank/DDBJ whole genome shotgun (WGS) entry which is preliminary data.</text>
</comment>